<sequence length="106" mass="11623">MPEMLFSVRWPDGRRREYYSPSLVMHDHLDVGGTYTVTDFRARSTTALSEASERVRAKFGFACTSAAMTTEQIHTDAAAFEDGATVQIVAMRPPLPTAATVGEVNP</sequence>
<protein>
    <submittedName>
        <fullName evidence="1">MSMEG_0570 family nitrogen starvation response protein</fullName>
    </submittedName>
</protein>
<dbReference type="NCBIfam" id="TIGR04042">
    <property type="entry name" value="MSMEG_0570_fam"/>
    <property type="match status" value="1"/>
</dbReference>
<evidence type="ECO:0000313" key="1">
    <source>
        <dbReference type="EMBL" id="QHN37206.1"/>
    </source>
</evidence>
<dbReference type="EMBL" id="CP045809">
    <property type="protein sequence ID" value="QHN37206.1"/>
    <property type="molecule type" value="Genomic_DNA"/>
</dbReference>
<accession>A0ABX6IPL5</accession>
<reference evidence="1" key="1">
    <citation type="journal article" date="2021" name="Nat. Microbiol.">
        <title>Cocultivation of an ultrasmall environmental parasitic bacterium with lytic ability against bacteria associated with wastewater foams.</title>
        <authorList>
            <person name="Batinovic S."/>
            <person name="Rose J.J.A."/>
            <person name="Ratcliffe J."/>
            <person name="Seviour R.J."/>
            <person name="Petrovski S."/>
        </authorList>
    </citation>
    <scope>NUCLEOTIDE SEQUENCE</scope>
    <source>
        <strain evidence="1">CON9</strain>
    </source>
</reference>
<proteinExistence type="predicted"/>
<evidence type="ECO:0000313" key="2">
    <source>
        <dbReference type="Proteomes" id="UP001059836"/>
    </source>
</evidence>
<dbReference type="Proteomes" id="UP001059836">
    <property type="component" value="Chromosome"/>
</dbReference>
<dbReference type="InterPro" id="IPR023846">
    <property type="entry name" value="CHP04042_MSMEG0570"/>
</dbReference>
<name>A0ABX6IPL5_9ACTN</name>
<keyword evidence="2" id="KW-1185">Reference proteome</keyword>
<gene>
    <name evidence="1" type="ORF">GII31_22200</name>
</gene>
<dbReference type="RefSeq" id="WP_213245604.1">
    <property type="nucleotide sequence ID" value="NZ_CP045806.1"/>
</dbReference>
<organism evidence="1 2">
    <name type="scientific">Gordonia pseudamarae</name>
    <dbReference type="NCBI Taxonomy" id="2831662"/>
    <lineage>
        <taxon>Bacteria</taxon>
        <taxon>Bacillati</taxon>
        <taxon>Actinomycetota</taxon>
        <taxon>Actinomycetes</taxon>
        <taxon>Mycobacteriales</taxon>
        <taxon>Gordoniaceae</taxon>
        <taxon>Gordonia</taxon>
    </lineage>
</organism>